<evidence type="ECO:0000313" key="6">
    <source>
        <dbReference type="Proteomes" id="UP000594454"/>
    </source>
</evidence>
<dbReference type="EMBL" id="LR899009">
    <property type="protein sequence ID" value="CAD7076899.1"/>
    <property type="molecule type" value="Genomic_DNA"/>
</dbReference>
<comment type="function">
    <text evidence="3">Required for the function of coenzyme Q in the respiratory chain. May serve as a chaperone or may be involved in the transport of Q6 from its site of synthesis to the catalytic sites of the respiratory complexes.</text>
</comment>
<evidence type="ECO:0000259" key="4">
    <source>
        <dbReference type="Pfam" id="PF03364"/>
    </source>
</evidence>
<dbReference type="Proteomes" id="UP000594454">
    <property type="component" value="Chromosome 1"/>
</dbReference>
<name>A0A7R8UA27_HERIL</name>
<comment type="subunit">
    <text evidence="2">Interacts with coenzyme Q.</text>
</comment>
<gene>
    <name evidence="5" type="ORF">HERILL_LOCUS286</name>
</gene>
<evidence type="ECO:0000256" key="3">
    <source>
        <dbReference type="ARBA" id="ARBA00024947"/>
    </source>
</evidence>
<protein>
    <recommendedName>
        <fullName evidence="4">Coenzyme Q-binding protein COQ10 START domain-containing protein</fullName>
    </recommendedName>
</protein>
<dbReference type="AlphaFoldDB" id="A0A7R8UA27"/>
<evidence type="ECO:0000313" key="5">
    <source>
        <dbReference type="EMBL" id="CAD7076899.1"/>
    </source>
</evidence>
<dbReference type="OMA" id="NTLWIFT"/>
<dbReference type="CDD" id="cd07813">
    <property type="entry name" value="COQ10p_like"/>
    <property type="match status" value="1"/>
</dbReference>
<dbReference type="GO" id="GO:0048039">
    <property type="term" value="F:ubiquinone binding"/>
    <property type="evidence" value="ECO:0007669"/>
    <property type="project" value="InterPro"/>
</dbReference>
<dbReference type="InterPro" id="IPR023393">
    <property type="entry name" value="START-like_dom_sf"/>
</dbReference>
<dbReference type="InParanoid" id="A0A7R8UA27"/>
<dbReference type="InterPro" id="IPR005031">
    <property type="entry name" value="COQ10_START"/>
</dbReference>
<evidence type="ECO:0000256" key="1">
    <source>
        <dbReference type="ARBA" id="ARBA00006885"/>
    </source>
</evidence>
<dbReference type="InterPro" id="IPR044996">
    <property type="entry name" value="COQ10-like"/>
</dbReference>
<accession>A0A7R8UA27</accession>
<evidence type="ECO:0000256" key="2">
    <source>
        <dbReference type="ARBA" id="ARBA00011814"/>
    </source>
</evidence>
<dbReference type="PANTHER" id="PTHR12901">
    <property type="entry name" value="SPERM PROTEIN HOMOLOG"/>
    <property type="match status" value="1"/>
</dbReference>
<dbReference type="PANTHER" id="PTHR12901:SF10">
    <property type="entry name" value="COENZYME Q-BINDING PROTEIN COQ10, MITOCHONDRIAL"/>
    <property type="match status" value="1"/>
</dbReference>
<organism evidence="5 6">
    <name type="scientific">Hermetia illucens</name>
    <name type="common">Black soldier fly</name>
    <dbReference type="NCBI Taxonomy" id="343691"/>
    <lineage>
        <taxon>Eukaryota</taxon>
        <taxon>Metazoa</taxon>
        <taxon>Ecdysozoa</taxon>
        <taxon>Arthropoda</taxon>
        <taxon>Hexapoda</taxon>
        <taxon>Insecta</taxon>
        <taxon>Pterygota</taxon>
        <taxon>Neoptera</taxon>
        <taxon>Endopterygota</taxon>
        <taxon>Diptera</taxon>
        <taxon>Brachycera</taxon>
        <taxon>Stratiomyomorpha</taxon>
        <taxon>Stratiomyidae</taxon>
        <taxon>Hermetiinae</taxon>
        <taxon>Hermetia</taxon>
    </lineage>
</organism>
<dbReference type="SUPFAM" id="SSF55961">
    <property type="entry name" value="Bet v1-like"/>
    <property type="match status" value="1"/>
</dbReference>
<reference evidence="5 6" key="1">
    <citation type="submission" date="2020-11" db="EMBL/GenBank/DDBJ databases">
        <authorList>
            <person name="Wallbank WR R."/>
            <person name="Pardo Diaz C."/>
            <person name="Kozak K."/>
            <person name="Martin S."/>
            <person name="Jiggins C."/>
            <person name="Moest M."/>
            <person name="Warren A I."/>
            <person name="Generalovic N T."/>
            <person name="Byers J.R.P. K."/>
            <person name="Montejo-Kovacevich G."/>
            <person name="Yen C E."/>
        </authorList>
    </citation>
    <scope>NUCLEOTIDE SEQUENCE [LARGE SCALE GENOMIC DNA]</scope>
</reference>
<dbReference type="GO" id="GO:0005739">
    <property type="term" value="C:mitochondrion"/>
    <property type="evidence" value="ECO:0007669"/>
    <property type="project" value="TreeGrafter"/>
</dbReference>
<dbReference type="GO" id="GO:0045333">
    <property type="term" value="P:cellular respiration"/>
    <property type="evidence" value="ECO:0007669"/>
    <property type="project" value="InterPro"/>
</dbReference>
<keyword evidence="6" id="KW-1185">Reference proteome</keyword>
<feature type="domain" description="Coenzyme Q-binding protein COQ10 START" evidence="4">
    <location>
        <begin position="54"/>
        <end position="181"/>
    </location>
</feature>
<dbReference type="OrthoDB" id="292693at2759"/>
<dbReference type="Pfam" id="PF03364">
    <property type="entry name" value="Polyketide_cyc"/>
    <property type="match status" value="1"/>
</dbReference>
<proteinExistence type="inferred from homology"/>
<dbReference type="FunCoup" id="A0A7R8UA27">
    <property type="interactions" value="432"/>
</dbReference>
<dbReference type="Gene3D" id="3.30.530.20">
    <property type="match status" value="1"/>
</dbReference>
<comment type="similarity">
    <text evidence="1">Belongs to the COQ10 family.</text>
</comment>
<sequence length="204" mass="23409">MIVQAARAGQQGANIKSLLDAIQKLSQTSSKRHLLTVAGITSKRRMYTKKELLGYSMHQMYEVVSDVSNYYKFVPYVTQSKVHSQKEDQFKADLIVGFPPLKQKYTSLVTLEKPFRVQSVSKDAQLFDHLYNDWRFSPGLKDIPDSCVLDFHVSFEFKSLLYSKISNLFFELLCDKMEHAFILEAKRRFGGPSIRSHVLSSVKS</sequence>